<comment type="caution">
    <text evidence="2">The sequence shown here is derived from an EMBL/GenBank/DDBJ whole genome shotgun (WGS) entry which is preliminary data.</text>
</comment>
<gene>
    <name evidence="1" type="ORF">S01H4_05107</name>
    <name evidence="2" type="ORF">S06H3_11070</name>
</gene>
<accession>X1MEY2</accession>
<proteinExistence type="predicted"/>
<evidence type="ECO:0000313" key="1">
    <source>
        <dbReference type="EMBL" id="GAG69062.1"/>
    </source>
</evidence>
<name>X1MEY2_9ZZZZ</name>
<dbReference type="EMBL" id="BART01001447">
    <property type="protein sequence ID" value="GAG69062.1"/>
    <property type="molecule type" value="Genomic_DNA"/>
</dbReference>
<evidence type="ECO:0000313" key="2">
    <source>
        <dbReference type="EMBL" id="GAI13245.1"/>
    </source>
</evidence>
<dbReference type="AlphaFoldDB" id="X1MEY2"/>
<dbReference type="EMBL" id="BARV01005275">
    <property type="protein sequence ID" value="GAI13245.1"/>
    <property type="molecule type" value="Genomic_DNA"/>
</dbReference>
<sequence length="72" mass="8642">MHDEKDFRRMIGDLKSYVEGLEKGFDRFFKRHHPIIEKIKSSKSIKEFYGSELKPYIQRLAEVGKKLEEIIK</sequence>
<reference evidence="2" key="1">
    <citation type="journal article" date="2014" name="Front. Microbiol.">
        <title>High frequency of phylogenetically diverse reductive dehalogenase-homologous genes in deep subseafloor sedimentary metagenomes.</title>
        <authorList>
            <person name="Kawai M."/>
            <person name="Futagami T."/>
            <person name="Toyoda A."/>
            <person name="Takaki Y."/>
            <person name="Nishi S."/>
            <person name="Hori S."/>
            <person name="Arai W."/>
            <person name="Tsubouchi T."/>
            <person name="Morono Y."/>
            <person name="Uchiyama I."/>
            <person name="Ito T."/>
            <person name="Fujiyama A."/>
            <person name="Inagaki F."/>
            <person name="Takami H."/>
        </authorList>
    </citation>
    <scope>NUCLEOTIDE SEQUENCE</scope>
    <source>
        <strain evidence="2">Expedition CK06-06</strain>
    </source>
</reference>
<protein>
    <submittedName>
        <fullName evidence="2">Uncharacterized protein</fullName>
    </submittedName>
</protein>
<organism evidence="2">
    <name type="scientific">marine sediment metagenome</name>
    <dbReference type="NCBI Taxonomy" id="412755"/>
    <lineage>
        <taxon>unclassified sequences</taxon>
        <taxon>metagenomes</taxon>
        <taxon>ecological metagenomes</taxon>
    </lineage>
</organism>